<keyword evidence="8" id="KW-1185">Reference proteome</keyword>
<evidence type="ECO:0000313" key="8">
    <source>
        <dbReference type="Proteomes" id="UP001156102"/>
    </source>
</evidence>
<sequence>MYGKAVLLGARYWRYVVGAALLCLLPLFLLWSMVPAPSPAVPNSAGVSVDIWRWEPILREMVKREGLNEEHVAVLLAIIMQESGGTAADVMQSSESAGLPPGAITDPAASIRQGVAHWKNVWNIAKGLGITDLGTIVQAYNYGPGWLYYMKDNGGIGTEDLRKSFSRQHTNRTSCGWRSPYCYGDYTYAVKVMSFFQTLQGTASNDALYRQVMAEALKYKGWPYQWGGETPNTSFDCSGLLKWSFAAAGISLPRTAQEQYRYTRRINESELRPGDLVFFTGTSDHAFISHVGLYVGNGQMYNSNSSGVGYSDLRSAAWRSKIYGYGRVWAGGKQ</sequence>
<keyword evidence="2" id="KW-0645">Protease</keyword>
<dbReference type="AlphaFoldDB" id="A0AA42BQ19"/>
<comment type="caution">
    <text evidence="7">The sequence shown here is derived from an EMBL/GenBank/DDBJ whole genome shotgun (WGS) entry which is preliminary data.</text>
</comment>
<dbReference type="PANTHER" id="PTHR47053">
    <property type="entry name" value="MUREIN DD-ENDOPEPTIDASE MEPH-RELATED"/>
    <property type="match status" value="1"/>
</dbReference>
<dbReference type="SUPFAM" id="SSF54001">
    <property type="entry name" value="Cysteine proteinases"/>
    <property type="match status" value="1"/>
</dbReference>
<dbReference type="Gene3D" id="3.90.1720.10">
    <property type="entry name" value="endopeptidase domain like (from Nostoc punctiforme)"/>
    <property type="match status" value="1"/>
</dbReference>
<feature type="transmembrane region" description="Helical" evidence="5">
    <location>
        <begin position="12"/>
        <end position="34"/>
    </location>
</feature>
<dbReference type="RefSeq" id="WP_254758858.1">
    <property type="nucleotide sequence ID" value="NZ_JANCLT010000004.1"/>
</dbReference>
<keyword evidence="5" id="KW-0472">Membrane</keyword>
<dbReference type="Pfam" id="PF13702">
    <property type="entry name" value="Lysozyme_like"/>
    <property type="match status" value="1"/>
</dbReference>
<feature type="domain" description="NlpC/P60" evidence="6">
    <location>
        <begin position="206"/>
        <end position="329"/>
    </location>
</feature>
<keyword evidence="5" id="KW-1133">Transmembrane helix</keyword>
<dbReference type="InterPro" id="IPR038765">
    <property type="entry name" value="Papain-like_cys_pep_sf"/>
</dbReference>
<dbReference type="Pfam" id="PF00877">
    <property type="entry name" value="NLPC_P60"/>
    <property type="match status" value="1"/>
</dbReference>
<keyword evidence="5" id="KW-0812">Transmembrane</keyword>
<protein>
    <submittedName>
        <fullName evidence="7">Lysozyme family protein</fullName>
    </submittedName>
</protein>
<keyword evidence="3" id="KW-0378">Hydrolase</keyword>
<dbReference type="InterPro" id="IPR047194">
    <property type="entry name" value="CwlT-like_lysozyme"/>
</dbReference>
<dbReference type="InterPro" id="IPR051202">
    <property type="entry name" value="Peptidase_C40"/>
</dbReference>
<name>A0AA42BQ19_9BACI</name>
<dbReference type="SUPFAM" id="SSF53955">
    <property type="entry name" value="Lysozyme-like"/>
    <property type="match status" value="1"/>
</dbReference>
<evidence type="ECO:0000256" key="3">
    <source>
        <dbReference type="ARBA" id="ARBA00022801"/>
    </source>
</evidence>
<organism evidence="7 8">
    <name type="scientific">Ectobacillus ponti</name>
    <dbReference type="NCBI Taxonomy" id="2961894"/>
    <lineage>
        <taxon>Bacteria</taxon>
        <taxon>Bacillati</taxon>
        <taxon>Bacillota</taxon>
        <taxon>Bacilli</taxon>
        <taxon>Bacillales</taxon>
        <taxon>Bacillaceae</taxon>
        <taxon>Ectobacillus</taxon>
    </lineage>
</organism>
<evidence type="ECO:0000259" key="6">
    <source>
        <dbReference type="PROSITE" id="PS51935"/>
    </source>
</evidence>
<dbReference type="InterPro" id="IPR000064">
    <property type="entry name" value="NLP_P60_dom"/>
</dbReference>
<evidence type="ECO:0000256" key="5">
    <source>
        <dbReference type="SAM" id="Phobius"/>
    </source>
</evidence>
<dbReference type="PANTHER" id="PTHR47053:SF5">
    <property type="entry name" value="BIFUNCTIONAL MURAMIDASE_DL-ENDOPEPTIDASE CWLT"/>
    <property type="match status" value="1"/>
</dbReference>
<evidence type="ECO:0000256" key="2">
    <source>
        <dbReference type="ARBA" id="ARBA00022670"/>
    </source>
</evidence>
<comment type="similarity">
    <text evidence="1">Belongs to the peptidase C40 family.</text>
</comment>
<reference evidence="7" key="1">
    <citation type="submission" date="2022-07" db="EMBL/GenBank/DDBJ databases">
        <authorList>
            <person name="Li W.-J."/>
            <person name="Deng Q.-Q."/>
        </authorList>
    </citation>
    <scope>NUCLEOTIDE SEQUENCE</scope>
    <source>
        <strain evidence="7">SYSU M60031</strain>
    </source>
</reference>
<dbReference type="InterPro" id="IPR023346">
    <property type="entry name" value="Lysozyme-like_dom_sf"/>
</dbReference>
<dbReference type="Proteomes" id="UP001156102">
    <property type="component" value="Unassembled WGS sequence"/>
</dbReference>
<keyword evidence="4" id="KW-0788">Thiol protease</keyword>
<dbReference type="Gene3D" id="1.10.530.10">
    <property type="match status" value="1"/>
</dbReference>
<dbReference type="PROSITE" id="PS51935">
    <property type="entry name" value="NLPC_P60"/>
    <property type="match status" value="1"/>
</dbReference>
<dbReference type="EMBL" id="JANCLT010000004">
    <property type="protein sequence ID" value="MCP8968951.1"/>
    <property type="molecule type" value="Genomic_DNA"/>
</dbReference>
<evidence type="ECO:0000256" key="4">
    <source>
        <dbReference type="ARBA" id="ARBA00022807"/>
    </source>
</evidence>
<dbReference type="GO" id="GO:0008234">
    <property type="term" value="F:cysteine-type peptidase activity"/>
    <property type="evidence" value="ECO:0007669"/>
    <property type="project" value="UniProtKB-KW"/>
</dbReference>
<evidence type="ECO:0000256" key="1">
    <source>
        <dbReference type="ARBA" id="ARBA00007074"/>
    </source>
</evidence>
<dbReference type="GO" id="GO:0006508">
    <property type="term" value="P:proteolysis"/>
    <property type="evidence" value="ECO:0007669"/>
    <property type="project" value="UniProtKB-KW"/>
</dbReference>
<gene>
    <name evidence="7" type="ORF">NK662_10415</name>
</gene>
<accession>A0AA42BQ19</accession>
<evidence type="ECO:0000313" key="7">
    <source>
        <dbReference type="EMBL" id="MCP8968951.1"/>
    </source>
</evidence>
<proteinExistence type="inferred from homology"/>
<dbReference type="CDD" id="cd16891">
    <property type="entry name" value="CwlT-like"/>
    <property type="match status" value="1"/>
</dbReference>